<name>A0A7T7KW13_9ACTN</name>
<dbReference type="PANTHER" id="PTHR36842:SF2">
    <property type="entry name" value="SLR0505 PROTEIN"/>
    <property type="match status" value="1"/>
</dbReference>
<evidence type="ECO:0000256" key="1">
    <source>
        <dbReference type="ARBA" id="ARBA00009820"/>
    </source>
</evidence>
<reference evidence="4 5" key="1">
    <citation type="submission" date="2020-12" db="EMBL/GenBank/DDBJ databases">
        <title>A novel species.</title>
        <authorList>
            <person name="Li K."/>
        </authorList>
    </citation>
    <scope>NUCLEOTIDE SEQUENCE [LARGE SCALE GENOMIC DNA]</scope>
    <source>
        <strain evidence="4 5">ZYC-3</strain>
    </source>
</reference>
<dbReference type="EMBL" id="CP066831">
    <property type="protein sequence ID" value="QQM40626.1"/>
    <property type="molecule type" value="Genomic_DNA"/>
</dbReference>
<feature type="region of interest" description="Disordered" evidence="2">
    <location>
        <begin position="25"/>
        <end position="53"/>
    </location>
</feature>
<feature type="chain" id="PRO_5032519270" evidence="3">
    <location>
        <begin position="29"/>
        <end position="422"/>
    </location>
</feature>
<dbReference type="KEGG" id="slf:JEQ17_14840"/>
<keyword evidence="5" id="KW-1185">Reference proteome</keyword>
<evidence type="ECO:0000313" key="4">
    <source>
        <dbReference type="EMBL" id="QQM40626.1"/>
    </source>
</evidence>
<gene>
    <name evidence="4" type="ORF">JEQ17_14840</name>
</gene>
<sequence>MTNARRLALCAALAAALTGAALPATASAAPPVPGTEKVSVAPDGADGDRGSGVSDLSANGRYVAFTSQAANLVAGDTNGATDAFVRDLRTGVTSRVSTAADGSQGDGAVEDLSLSADGRYLAFSSTATNLVPGDTGGRRHVYVKDLRTGAVERLDDEQAPGYDTGRQPAISADGRYVVFAASRSEGSSEHDQHARVYRVDRRTGTAVRVSQAPDPGRWRSVTNLSISADGTRVGYQFFVPFPTSGDWSDIYVRDVPSGKLWQADKAPDGAVPDAQSEYPAVSSDGRYALFRSLDSKLTPGDTNNGQNMFFRDLETGSIRRIDAADPAAWTVSGALSADNRHLVFGSVDPGDPGHTQRVYVRDLRTGATKLASVDTAGGGNDESATDPVIDAHGRSVAFDSYSADLVPGDTWDSRHVFVRHLR</sequence>
<organism evidence="4 5">
    <name type="scientific">Streptomyces liliifuscus</name>
    <dbReference type="NCBI Taxonomy" id="2797636"/>
    <lineage>
        <taxon>Bacteria</taxon>
        <taxon>Bacillati</taxon>
        <taxon>Actinomycetota</taxon>
        <taxon>Actinomycetes</taxon>
        <taxon>Kitasatosporales</taxon>
        <taxon>Streptomycetaceae</taxon>
        <taxon>Streptomyces</taxon>
    </lineage>
</organism>
<evidence type="ECO:0000256" key="3">
    <source>
        <dbReference type="SAM" id="SignalP"/>
    </source>
</evidence>
<protein>
    <submittedName>
        <fullName evidence="4">PD40 domain-containing protein</fullName>
    </submittedName>
</protein>
<feature type="signal peptide" evidence="3">
    <location>
        <begin position="1"/>
        <end position="28"/>
    </location>
</feature>
<dbReference type="InterPro" id="IPR011042">
    <property type="entry name" value="6-blade_b-propeller_TolB-like"/>
</dbReference>
<comment type="similarity">
    <text evidence="1">Belongs to the TolB family.</text>
</comment>
<dbReference type="InterPro" id="IPR015943">
    <property type="entry name" value="WD40/YVTN_repeat-like_dom_sf"/>
</dbReference>
<accession>A0A7T7KW13</accession>
<dbReference type="Gene3D" id="2.130.10.10">
    <property type="entry name" value="YVTN repeat-like/Quinoprotein amine dehydrogenase"/>
    <property type="match status" value="1"/>
</dbReference>
<evidence type="ECO:0000313" key="5">
    <source>
        <dbReference type="Proteomes" id="UP000595636"/>
    </source>
</evidence>
<dbReference type="Proteomes" id="UP000595636">
    <property type="component" value="Chromosome"/>
</dbReference>
<dbReference type="RefSeq" id="WP_200395698.1">
    <property type="nucleotide sequence ID" value="NZ_CP066831.1"/>
</dbReference>
<dbReference type="Pfam" id="PF07676">
    <property type="entry name" value="PD40"/>
    <property type="match status" value="2"/>
</dbReference>
<proteinExistence type="inferred from homology"/>
<dbReference type="InterPro" id="IPR011659">
    <property type="entry name" value="WD40"/>
</dbReference>
<dbReference type="PROSITE" id="PS51318">
    <property type="entry name" value="TAT"/>
    <property type="match status" value="1"/>
</dbReference>
<dbReference type="AlphaFoldDB" id="A0A7T7KW13"/>
<dbReference type="PANTHER" id="PTHR36842">
    <property type="entry name" value="PROTEIN TOLB HOMOLOG"/>
    <property type="match status" value="1"/>
</dbReference>
<dbReference type="SUPFAM" id="SSF82171">
    <property type="entry name" value="DPP6 N-terminal domain-like"/>
    <property type="match status" value="1"/>
</dbReference>
<dbReference type="InterPro" id="IPR006311">
    <property type="entry name" value="TAT_signal"/>
</dbReference>
<evidence type="ECO:0000256" key="2">
    <source>
        <dbReference type="SAM" id="MobiDB-lite"/>
    </source>
</evidence>
<dbReference type="Gene3D" id="2.120.10.30">
    <property type="entry name" value="TolB, C-terminal domain"/>
    <property type="match status" value="1"/>
</dbReference>
<keyword evidence="3" id="KW-0732">Signal</keyword>